<dbReference type="Proteomes" id="UP000824988">
    <property type="component" value="Chromosome"/>
</dbReference>
<dbReference type="InterPro" id="IPR013381">
    <property type="entry name" value="CRISPR-assoc_prot_Cse1"/>
</dbReference>
<reference evidence="1" key="1">
    <citation type="submission" date="2019-06" db="EMBL/GenBank/DDBJ databases">
        <title>Complete genome sequence of Methylogaea oryzae strain JCM16910.</title>
        <authorList>
            <person name="Asakawa S."/>
        </authorList>
    </citation>
    <scope>NUCLEOTIDE SEQUENCE</scope>
    <source>
        <strain evidence="1">E10</strain>
    </source>
</reference>
<evidence type="ECO:0000313" key="2">
    <source>
        <dbReference type="Proteomes" id="UP000824988"/>
    </source>
</evidence>
<dbReference type="RefSeq" id="WP_221047082.1">
    <property type="nucleotide sequence ID" value="NZ_AP019782.1"/>
</dbReference>
<evidence type="ECO:0000313" key="1">
    <source>
        <dbReference type="EMBL" id="BBL71645.1"/>
    </source>
</evidence>
<organism evidence="1 2">
    <name type="scientific">Methylogaea oryzae</name>
    <dbReference type="NCBI Taxonomy" id="1295382"/>
    <lineage>
        <taxon>Bacteria</taxon>
        <taxon>Pseudomonadati</taxon>
        <taxon>Pseudomonadota</taxon>
        <taxon>Gammaproteobacteria</taxon>
        <taxon>Methylococcales</taxon>
        <taxon>Methylococcaceae</taxon>
        <taxon>Methylogaea</taxon>
    </lineage>
</organism>
<dbReference type="NCBIfam" id="TIGR02547">
    <property type="entry name" value="casA_cse1"/>
    <property type="match status" value="1"/>
</dbReference>
<protein>
    <submittedName>
        <fullName evidence="1">CRISPR-associated protein Cse1</fullName>
    </submittedName>
</protein>
<dbReference type="EMBL" id="AP019782">
    <property type="protein sequence ID" value="BBL71645.1"/>
    <property type="molecule type" value="Genomic_DNA"/>
</dbReference>
<dbReference type="KEGG" id="moz:MoryE10_22510"/>
<name>A0A8D4VPG6_9GAMM</name>
<dbReference type="AlphaFoldDB" id="A0A8D4VPG6"/>
<keyword evidence="2" id="KW-1185">Reference proteome</keyword>
<sequence length="522" mass="57816">MNLLTDPVFRTQTPDGLACLSLPQLLEALGGDRVESLLGLQRHQEDAFHVFLCYLAGAVLARENQTDPHQTADFWLTGIRRLTGREDDCAWSLVIEDVTQPAFMQAPVPKPGDFADFKPKAATPDALDVLPTAKNHDIKSSKAGRPLPENWVYALISLQTMSGFFGQGNYGIARMNGGFGSRAVVSLAHSQRPGRRWHRDTARLQAVRGELLAGDWKYQAQGHVLLWILPWDLKSSLSLAALDPLYIEIARAVRLLPAAGGIQALGASTKAPRIAAGETGGVLGDPWTPINLNDKKKGQSALTVSASGLSPELLRNLLFKDGYKPAEMQQADAEADSPDCRFTATVLVRGQGTTDGFHHASLPIPPGKARRSIRRGSDERKRLAELSKTALNDAKEMQNRVLKPAVIALLEGGPEKINFDRREVNQWLTDTAKQYSETWAADFFPWLWRQAEQEDKDAARLEWLQALRDKAKAVLEDAIARYPAREGRRYRSRVKAEGLFYGTLFKTFEQLKETTHDAKHSA</sequence>
<proteinExistence type="predicted"/>
<gene>
    <name evidence="1" type="ORF">MoryE10_22510</name>
</gene>
<accession>A0A8D4VPG6</accession>